<keyword evidence="4" id="KW-0288">FMN</keyword>
<evidence type="ECO:0000313" key="8">
    <source>
        <dbReference type="Proteomes" id="UP000032076"/>
    </source>
</evidence>
<proteinExistence type="inferred from homology"/>
<organism evidence="7 8">
    <name type="scientific">Caldibacillus thermoamylovorans</name>
    <dbReference type="NCBI Taxonomy" id="35841"/>
    <lineage>
        <taxon>Bacteria</taxon>
        <taxon>Bacillati</taxon>
        <taxon>Bacillota</taxon>
        <taxon>Bacilli</taxon>
        <taxon>Bacillales</taxon>
        <taxon>Bacillaceae</taxon>
        <taxon>Caldibacillus</taxon>
    </lineage>
</organism>
<feature type="domain" description="Nitroreductase" evidence="6">
    <location>
        <begin position="67"/>
        <end position="151"/>
    </location>
</feature>
<dbReference type="RefSeq" id="WP_041846777.1">
    <property type="nucleotide sequence ID" value="NZ_CP023704.1"/>
</dbReference>
<dbReference type="PANTHER" id="PTHR43673:SF2">
    <property type="entry name" value="NITROREDUCTASE"/>
    <property type="match status" value="1"/>
</dbReference>
<dbReference type="Proteomes" id="UP000032076">
    <property type="component" value="Unassembled WGS sequence"/>
</dbReference>
<dbReference type="Pfam" id="PF00881">
    <property type="entry name" value="Nitroreductase"/>
    <property type="match status" value="2"/>
</dbReference>
<comment type="cofactor">
    <cofactor evidence="1">
        <name>FMN</name>
        <dbReference type="ChEBI" id="CHEBI:58210"/>
    </cofactor>
</comment>
<dbReference type="Gene3D" id="3.40.109.10">
    <property type="entry name" value="NADH Oxidase"/>
    <property type="match status" value="1"/>
</dbReference>
<name>A0A0D0FLW5_9BACI</name>
<evidence type="ECO:0000256" key="2">
    <source>
        <dbReference type="ARBA" id="ARBA00007118"/>
    </source>
</evidence>
<comment type="caution">
    <text evidence="7">The sequence shown here is derived from an EMBL/GenBank/DDBJ whole genome shotgun (WGS) entry which is preliminary data.</text>
</comment>
<dbReference type="InterPro" id="IPR029479">
    <property type="entry name" value="Nitroreductase"/>
</dbReference>
<gene>
    <name evidence="7" type="ORF">B4167_2393</name>
</gene>
<dbReference type="KEGG" id="bthv:CQJ30_10025"/>
<evidence type="ECO:0000256" key="1">
    <source>
        <dbReference type="ARBA" id="ARBA00001917"/>
    </source>
</evidence>
<dbReference type="OrthoDB" id="9804207at2"/>
<dbReference type="PANTHER" id="PTHR43673">
    <property type="entry name" value="NAD(P)H NITROREDUCTASE YDGI-RELATED"/>
    <property type="match status" value="1"/>
</dbReference>
<reference evidence="7 8" key="1">
    <citation type="submission" date="2015-01" db="EMBL/GenBank/DDBJ databases">
        <title>Draft Genome Sequences of Four Bacillus thermoamylovorans Strains, Isolated From Food Products.</title>
        <authorList>
            <person name="Krawcyk A.O."/>
            <person name="Berendsen E.M."/>
            <person name="Eijlander R.T."/>
            <person name="de Jong A."/>
            <person name="Wells-Bennik M."/>
            <person name="Kuipers O.P."/>
        </authorList>
    </citation>
    <scope>NUCLEOTIDE SEQUENCE [LARGE SCALE GENOMIC DNA]</scope>
    <source>
        <strain evidence="7 8">B4167</strain>
    </source>
</reference>
<keyword evidence="5" id="KW-0560">Oxidoreductase</keyword>
<accession>A0A0D0FLW5</accession>
<keyword evidence="3" id="KW-0285">Flavoprotein</keyword>
<dbReference type="SUPFAM" id="SSF55469">
    <property type="entry name" value="FMN-dependent nitroreductase-like"/>
    <property type="match status" value="1"/>
</dbReference>
<feature type="domain" description="Nitroreductase" evidence="6">
    <location>
        <begin position="7"/>
        <end position="59"/>
    </location>
</feature>
<protein>
    <recommendedName>
        <fullName evidence="6">Nitroreductase domain-containing protein</fullName>
    </recommendedName>
</protein>
<sequence>MAILDVIKSRREITKFEERKILDEVMEEILDAAYYAPTGNNLLSREFIVVKDRRKLDQLESTTPFMKWMSTAQGAIVVTGRPKISKYWLQDASIACGFIWLAATELGLGLGFGAVYHSEDEEESVKRESYVREKLNIPADRRIVAILGLGYPGEKPKEKKLNERTETIFYEKFK</sequence>
<evidence type="ECO:0000256" key="5">
    <source>
        <dbReference type="ARBA" id="ARBA00023002"/>
    </source>
</evidence>
<dbReference type="EMBL" id="JXLU01000061">
    <property type="protein sequence ID" value="KIO73149.1"/>
    <property type="molecule type" value="Genomic_DNA"/>
</dbReference>
<evidence type="ECO:0000259" key="6">
    <source>
        <dbReference type="Pfam" id="PF00881"/>
    </source>
</evidence>
<dbReference type="AlphaFoldDB" id="A0A0D0FLW5"/>
<evidence type="ECO:0000313" key="7">
    <source>
        <dbReference type="EMBL" id="KIO73149.1"/>
    </source>
</evidence>
<comment type="similarity">
    <text evidence="2">Belongs to the nitroreductase family.</text>
</comment>
<dbReference type="InterPro" id="IPR000415">
    <property type="entry name" value="Nitroreductase-like"/>
</dbReference>
<evidence type="ECO:0000256" key="3">
    <source>
        <dbReference type="ARBA" id="ARBA00022630"/>
    </source>
</evidence>
<evidence type="ECO:0000256" key="4">
    <source>
        <dbReference type="ARBA" id="ARBA00022643"/>
    </source>
</evidence>
<dbReference type="GO" id="GO:0016491">
    <property type="term" value="F:oxidoreductase activity"/>
    <property type="evidence" value="ECO:0007669"/>
    <property type="project" value="UniProtKB-KW"/>
</dbReference>